<dbReference type="EnsemblPlants" id="LPERR01G24710.1">
    <property type="protein sequence ID" value="LPERR01G24710.1"/>
    <property type="gene ID" value="LPERR01G24710"/>
</dbReference>
<name>A0A0D9V4Y0_9ORYZ</name>
<keyword evidence="2" id="KW-1185">Reference proteome</keyword>
<protein>
    <submittedName>
        <fullName evidence="1">Uncharacterized protein</fullName>
    </submittedName>
</protein>
<evidence type="ECO:0000313" key="2">
    <source>
        <dbReference type="Proteomes" id="UP000032180"/>
    </source>
</evidence>
<dbReference type="Gramene" id="LPERR01G24710.1">
    <property type="protein sequence ID" value="LPERR01G24710.1"/>
    <property type="gene ID" value="LPERR01G24710"/>
</dbReference>
<sequence length="262" mass="30165">MSHVPCECSLERKNEAKNWFIHMKLLAAAVLRYLHQGEPAICSSPVAITSPGHACKMFGRMPHRVLAAGGTADRKRARHIVRETKLFVEIWDDHCEVVSQSHRNCNHHANNYPAIRVISVRYCFTQVLLKDRIMVGDQLTQCSEYLHEHYTPLQTQMKLFPEVELPVMILAASLFPHDLSVRDIMQHACCHFLRKNFVQLPAMYQSYEADRSKARIKKLIVEEAMKRCTFTVHQIFHVSTNMAKDWNECLGETCFAAVEFSP</sequence>
<dbReference type="AlphaFoldDB" id="A0A0D9V4Y0"/>
<dbReference type="HOGENOM" id="CLU_1063049_0_0_1"/>
<evidence type="ECO:0000313" key="1">
    <source>
        <dbReference type="EnsemblPlants" id="LPERR01G24710.1"/>
    </source>
</evidence>
<reference evidence="1 2" key="1">
    <citation type="submission" date="2012-08" db="EMBL/GenBank/DDBJ databases">
        <title>Oryza genome evolution.</title>
        <authorList>
            <person name="Wing R.A."/>
        </authorList>
    </citation>
    <scope>NUCLEOTIDE SEQUENCE</scope>
</reference>
<accession>A0A0D9V4Y0</accession>
<organism evidence="1 2">
    <name type="scientific">Leersia perrieri</name>
    <dbReference type="NCBI Taxonomy" id="77586"/>
    <lineage>
        <taxon>Eukaryota</taxon>
        <taxon>Viridiplantae</taxon>
        <taxon>Streptophyta</taxon>
        <taxon>Embryophyta</taxon>
        <taxon>Tracheophyta</taxon>
        <taxon>Spermatophyta</taxon>
        <taxon>Magnoliopsida</taxon>
        <taxon>Liliopsida</taxon>
        <taxon>Poales</taxon>
        <taxon>Poaceae</taxon>
        <taxon>BOP clade</taxon>
        <taxon>Oryzoideae</taxon>
        <taxon>Oryzeae</taxon>
        <taxon>Oryzinae</taxon>
        <taxon>Leersia</taxon>
    </lineage>
</organism>
<dbReference type="Proteomes" id="UP000032180">
    <property type="component" value="Chromosome 1"/>
</dbReference>
<reference evidence="1" key="3">
    <citation type="submission" date="2015-04" db="UniProtKB">
        <authorList>
            <consortium name="EnsemblPlants"/>
        </authorList>
    </citation>
    <scope>IDENTIFICATION</scope>
</reference>
<reference evidence="2" key="2">
    <citation type="submission" date="2013-12" db="EMBL/GenBank/DDBJ databases">
        <authorList>
            <person name="Yu Y."/>
            <person name="Lee S."/>
            <person name="de Baynast K."/>
            <person name="Wissotski M."/>
            <person name="Liu L."/>
            <person name="Talag J."/>
            <person name="Goicoechea J."/>
            <person name="Angelova A."/>
            <person name="Jetty R."/>
            <person name="Kudrna D."/>
            <person name="Golser W."/>
            <person name="Rivera L."/>
            <person name="Zhang J."/>
            <person name="Wing R."/>
        </authorList>
    </citation>
    <scope>NUCLEOTIDE SEQUENCE</scope>
</reference>
<proteinExistence type="predicted"/>